<name>A0A430BFL9_SPHYA</name>
<evidence type="ECO:0000256" key="8">
    <source>
        <dbReference type="RuleBase" id="RU000417"/>
    </source>
</evidence>
<organism evidence="9 10">
    <name type="scientific">Sphingobium yanoikuyae</name>
    <name type="common">Sphingomonas yanoikuyae</name>
    <dbReference type="NCBI Taxonomy" id="13690"/>
    <lineage>
        <taxon>Bacteria</taxon>
        <taxon>Pseudomonadati</taxon>
        <taxon>Pseudomonadota</taxon>
        <taxon>Alphaproteobacteria</taxon>
        <taxon>Sphingomonadales</taxon>
        <taxon>Sphingomonadaceae</taxon>
        <taxon>Sphingobium</taxon>
    </lineage>
</organism>
<reference evidence="9 10" key="1">
    <citation type="submission" date="2018-07" db="EMBL/GenBank/DDBJ databases">
        <title>Genomic and Epidemiologic Investigation of an Indolent Hospital Outbreak.</title>
        <authorList>
            <person name="Johnson R.C."/>
            <person name="Deming C."/>
            <person name="Conlan S."/>
            <person name="Zellmer C.J."/>
            <person name="Michelin A.V."/>
            <person name="Lee-Lin S."/>
            <person name="Thomas P.J."/>
            <person name="Park M."/>
            <person name="Weingarten R.A."/>
            <person name="Less J."/>
            <person name="Dekker J.P."/>
            <person name="Frank K.M."/>
            <person name="Musser K.A."/>
            <person name="Mcquiston J.R."/>
            <person name="Henderson D.K."/>
            <person name="Lau A.F."/>
            <person name="Palmore T.N."/>
            <person name="Segre J.A."/>
        </authorList>
    </citation>
    <scope>NUCLEOTIDE SEQUENCE [LARGE SCALE GENOMIC DNA]</scope>
    <source>
        <strain evidence="9 10">SK-NIH.Env6_1116</strain>
    </source>
</reference>
<evidence type="ECO:0000313" key="10">
    <source>
        <dbReference type="Proteomes" id="UP000287401"/>
    </source>
</evidence>
<dbReference type="GO" id="GO:0003886">
    <property type="term" value="F:DNA (cytosine-5-)-methyltransferase activity"/>
    <property type="evidence" value="ECO:0007669"/>
    <property type="project" value="UniProtKB-EC"/>
</dbReference>
<gene>
    <name evidence="9" type="ORF">DAH51_24300</name>
</gene>
<evidence type="ECO:0000256" key="7">
    <source>
        <dbReference type="RuleBase" id="RU000416"/>
    </source>
</evidence>
<dbReference type="SUPFAM" id="SSF53335">
    <property type="entry name" value="S-adenosyl-L-methionine-dependent methyltransferases"/>
    <property type="match status" value="1"/>
</dbReference>
<comment type="similarity">
    <text evidence="6 7">Belongs to the class I-like SAM-binding methyltransferase superfamily. C5-methyltransferase family.</text>
</comment>
<dbReference type="EC" id="2.1.1.37" evidence="8"/>
<dbReference type="InterPro" id="IPR050390">
    <property type="entry name" value="C5-Methyltransferase"/>
</dbReference>
<dbReference type="PANTHER" id="PTHR10629">
    <property type="entry name" value="CYTOSINE-SPECIFIC METHYLTRANSFERASE"/>
    <property type="match status" value="1"/>
</dbReference>
<dbReference type="GO" id="GO:0044027">
    <property type="term" value="P:negative regulation of gene expression via chromosomal CpG island methylation"/>
    <property type="evidence" value="ECO:0007669"/>
    <property type="project" value="TreeGrafter"/>
</dbReference>
<evidence type="ECO:0000313" key="9">
    <source>
        <dbReference type="EMBL" id="RSU48168.1"/>
    </source>
</evidence>
<dbReference type="GO" id="GO:0032259">
    <property type="term" value="P:methylation"/>
    <property type="evidence" value="ECO:0007669"/>
    <property type="project" value="UniProtKB-KW"/>
</dbReference>
<evidence type="ECO:0000256" key="2">
    <source>
        <dbReference type="ARBA" id="ARBA00022679"/>
    </source>
</evidence>
<dbReference type="PROSITE" id="PS51679">
    <property type="entry name" value="SAM_MT_C5"/>
    <property type="match status" value="1"/>
</dbReference>
<dbReference type="Proteomes" id="UP000287401">
    <property type="component" value="Unassembled WGS sequence"/>
</dbReference>
<dbReference type="InterPro" id="IPR018117">
    <property type="entry name" value="C5_DNA_meth_AS"/>
</dbReference>
<comment type="catalytic activity">
    <reaction evidence="5 8">
        <text>a 2'-deoxycytidine in DNA + S-adenosyl-L-methionine = a 5-methyl-2'-deoxycytidine in DNA + S-adenosyl-L-homocysteine + H(+)</text>
        <dbReference type="Rhea" id="RHEA:13681"/>
        <dbReference type="Rhea" id="RHEA-COMP:11369"/>
        <dbReference type="Rhea" id="RHEA-COMP:11370"/>
        <dbReference type="ChEBI" id="CHEBI:15378"/>
        <dbReference type="ChEBI" id="CHEBI:57856"/>
        <dbReference type="ChEBI" id="CHEBI:59789"/>
        <dbReference type="ChEBI" id="CHEBI:85452"/>
        <dbReference type="ChEBI" id="CHEBI:85454"/>
        <dbReference type="EC" id="2.1.1.37"/>
    </reaction>
</comment>
<evidence type="ECO:0000256" key="4">
    <source>
        <dbReference type="ARBA" id="ARBA00022747"/>
    </source>
</evidence>
<protein>
    <recommendedName>
        <fullName evidence="8">Cytosine-specific methyltransferase</fullName>
        <ecNumber evidence="8">2.1.1.37</ecNumber>
    </recommendedName>
</protein>
<keyword evidence="2 6" id="KW-0808">Transferase</keyword>
<keyword evidence="3 6" id="KW-0949">S-adenosyl-L-methionine</keyword>
<dbReference type="NCBIfam" id="TIGR00675">
    <property type="entry name" value="dcm"/>
    <property type="match status" value="1"/>
</dbReference>
<dbReference type="AlphaFoldDB" id="A0A430BFL9"/>
<evidence type="ECO:0000256" key="3">
    <source>
        <dbReference type="ARBA" id="ARBA00022691"/>
    </source>
</evidence>
<dbReference type="Gene3D" id="3.40.50.150">
    <property type="entry name" value="Vaccinia Virus protein VP39"/>
    <property type="match status" value="1"/>
</dbReference>
<dbReference type="PRINTS" id="PR00105">
    <property type="entry name" value="C5METTRFRASE"/>
</dbReference>
<evidence type="ECO:0000256" key="6">
    <source>
        <dbReference type="PROSITE-ProRule" id="PRU01016"/>
    </source>
</evidence>
<feature type="active site" evidence="6">
    <location>
        <position position="109"/>
    </location>
</feature>
<evidence type="ECO:0000256" key="5">
    <source>
        <dbReference type="ARBA" id="ARBA00047422"/>
    </source>
</evidence>
<dbReference type="EMBL" id="QRAL01000047">
    <property type="protein sequence ID" value="RSU48168.1"/>
    <property type="molecule type" value="Genomic_DNA"/>
</dbReference>
<dbReference type="PANTHER" id="PTHR10629:SF52">
    <property type="entry name" value="DNA (CYTOSINE-5)-METHYLTRANSFERASE 1"/>
    <property type="match status" value="1"/>
</dbReference>
<dbReference type="PROSITE" id="PS00094">
    <property type="entry name" value="C5_MTASE_1"/>
    <property type="match status" value="1"/>
</dbReference>
<dbReference type="InterPro" id="IPR029063">
    <property type="entry name" value="SAM-dependent_MTases_sf"/>
</dbReference>
<dbReference type="Pfam" id="PF00145">
    <property type="entry name" value="DNA_methylase"/>
    <property type="match status" value="1"/>
</dbReference>
<keyword evidence="1 6" id="KW-0489">Methyltransferase</keyword>
<dbReference type="GO" id="GO:0003677">
    <property type="term" value="F:DNA binding"/>
    <property type="evidence" value="ECO:0007669"/>
    <property type="project" value="TreeGrafter"/>
</dbReference>
<accession>A0A430BFL9</accession>
<dbReference type="InterPro" id="IPR001525">
    <property type="entry name" value="C5_MeTfrase"/>
</dbReference>
<sequence length="432" mass="47842">MKSGGRSVEPRLTSFGKAPTYVDVFAGCGGLSLGLHRAGWRGLFAVEKDAFAFETLSTNFLTSDAKYPFDWPVWLPKRPTTVEDLLRDHAQELAQLRGKVDMLAGGPPCQGFSSAGRRMADDPRNSLVERYLELVEILQPTILLLENVRGFTLDFQARTGGGGKRRENAAAQLMRRLSKNYEVETDILRASDFGVPQNRPRFILVAVRRGSGAASGALNDLRFTAALVAQQHGIGLVNSAGEAISDLELSRNETVPCPDTVGFEAVGYRGPLTPFQHAMRDGYDAPPSDTRLARHTHAVRERFADIIETCRAEGRGSRQLSAEMRERLGIRKLTTRVLDPNLPAPTVTSMPDDLLHYREPRTLTVRENARLQTFPDWFRFCGKYTTGGHLRRIEVPRFTQVANAVPPLLAEILGTRIKQHCLGAIRPKLEAG</sequence>
<keyword evidence="4" id="KW-0680">Restriction system</keyword>
<evidence type="ECO:0000256" key="1">
    <source>
        <dbReference type="ARBA" id="ARBA00022603"/>
    </source>
</evidence>
<dbReference type="Gene3D" id="3.90.120.10">
    <property type="entry name" value="DNA Methylase, subunit A, domain 2"/>
    <property type="match status" value="1"/>
</dbReference>
<comment type="caution">
    <text evidence="9">The sequence shown here is derived from an EMBL/GenBank/DDBJ whole genome shotgun (WGS) entry which is preliminary data.</text>
</comment>
<proteinExistence type="inferred from homology"/>
<dbReference type="GO" id="GO:0009307">
    <property type="term" value="P:DNA restriction-modification system"/>
    <property type="evidence" value="ECO:0007669"/>
    <property type="project" value="UniProtKB-KW"/>
</dbReference>